<protein>
    <submittedName>
        <fullName evidence="1">Uncharacterized protein</fullName>
    </submittedName>
</protein>
<sequence length="118" mass="13060">MQVADAGCRESGRPHITWPKIEAVKLRVPSSHRQSSQRAALRRTLHSAFTAALHFTAYPLPPRWRTAPRPLGMPRANGADADQWSCGPESERIYSAEDGEVHCRLTVPVNGGHARPPF</sequence>
<name>A0A7S4GFB6_9EUGL</name>
<dbReference type="EMBL" id="HBJA01135439">
    <property type="protein sequence ID" value="CAE0835256.1"/>
    <property type="molecule type" value="Transcribed_RNA"/>
</dbReference>
<dbReference type="AlphaFoldDB" id="A0A7S4GFB6"/>
<gene>
    <name evidence="1" type="ORF">EGYM00163_LOCUS46564</name>
</gene>
<organism evidence="1">
    <name type="scientific">Eutreptiella gymnastica</name>
    <dbReference type="NCBI Taxonomy" id="73025"/>
    <lineage>
        <taxon>Eukaryota</taxon>
        <taxon>Discoba</taxon>
        <taxon>Euglenozoa</taxon>
        <taxon>Euglenida</taxon>
        <taxon>Spirocuta</taxon>
        <taxon>Euglenophyceae</taxon>
        <taxon>Eutreptiales</taxon>
        <taxon>Eutreptiaceae</taxon>
        <taxon>Eutreptiella</taxon>
    </lineage>
</organism>
<evidence type="ECO:0000313" key="1">
    <source>
        <dbReference type="EMBL" id="CAE0835256.1"/>
    </source>
</evidence>
<accession>A0A7S4GFB6</accession>
<proteinExistence type="predicted"/>
<reference evidence="1" key="1">
    <citation type="submission" date="2021-01" db="EMBL/GenBank/DDBJ databases">
        <authorList>
            <person name="Corre E."/>
            <person name="Pelletier E."/>
            <person name="Niang G."/>
            <person name="Scheremetjew M."/>
            <person name="Finn R."/>
            <person name="Kale V."/>
            <person name="Holt S."/>
            <person name="Cochrane G."/>
            <person name="Meng A."/>
            <person name="Brown T."/>
            <person name="Cohen L."/>
        </authorList>
    </citation>
    <scope>NUCLEOTIDE SEQUENCE</scope>
    <source>
        <strain evidence="1">CCMP1594</strain>
    </source>
</reference>